<dbReference type="CDD" id="cd04300">
    <property type="entry name" value="GT35_Glycogen_Phosphorylase"/>
    <property type="match status" value="1"/>
</dbReference>
<gene>
    <name evidence="15" type="ORF">CJ030_MR6G013242</name>
</gene>
<dbReference type="GO" id="GO:0005980">
    <property type="term" value="P:glycogen catabolic process"/>
    <property type="evidence" value="ECO:0007669"/>
    <property type="project" value="TreeGrafter"/>
</dbReference>
<comment type="subcellular location">
    <subcellularLocation>
        <location evidence="3">Plastid</location>
        <location evidence="3">Chloroplast</location>
    </subcellularLocation>
</comment>
<dbReference type="AlphaFoldDB" id="A0A6A1VKB3"/>
<name>A0A6A1VKB3_9ROSI</name>
<evidence type="ECO:0000256" key="2">
    <source>
        <dbReference type="ARBA" id="ARBA00001933"/>
    </source>
</evidence>
<dbReference type="Proteomes" id="UP000516437">
    <property type="component" value="Chromosome 6"/>
</dbReference>
<dbReference type="GO" id="GO:0009507">
    <property type="term" value="C:chloroplast"/>
    <property type="evidence" value="ECO:0007669"/>
    <property type="project" value="UniProtKB-SubCell"/>
</dbReference>
<comment type="function">
    <text evidence="13">Allosteric enzyme that catalyzes the rate-limiting step in glycogen catabolism, the phosphorolytic cleavage of glycogen to produce glucose-1-phosphate, and plays a central role in maintaining cellular and organismal glucose homeostasis.</text>
</comment>
<evidence type="ECO:0000256" key="7">
    <source>
        <dbReference type="ARBA" id="ARBA00022640"/>
    </source>
</evidence>
<evidence type="ECO:0000256" key="12">
    <source>
        <dbReference type="ARBA" id="ARBA00023277"/>
    </source>
</evidence>
<keyword evidence="10 13" id="KW-0663">Pyridoxal phosphate</keyword>
<feature type="compositionally biased region" description="Acidic residues" evidence="14">
    <location>
        <begin position="570"/>
        <end position="590"/>
    </location>
</feature>
<dbReference type="OrthoDB" id="9215500at2759"/>
<comment type="catalytic activity">
    <reaction evidence="1 13">
        <text>[(1-&gt;4)-alpha-D-glucosyl](n) + phosphate = [(1-&gt;4)-alpha-D-glucosyl](n-1) + alpha-D-glucose 1-phosphate</text>
        <dbReference type="Rhea" id="RHEA:41732"/>
        <dbReference type="Rhea" id="RHEA-COMP:9584"/>
        <dbReference type="Rhea" id="RHEA-COMP:9586"/>
        <dbReference type="ChEBI" id="CHEBI:15444"/>
        <dbReference type="ChEBI" id="CHEBI:43474"/>
        <dbReference type="ChEBI" id="CHEBI:58601"/>
        <dbReference type="EC" id="2.4.1.1"/>
    </reaction>
</comment>
<dbReference type="FunFam" id="3.40.50.2000:FF:000003">
    <property type="entry name" value="Alpha-1,4 glucan phosphorylase"/>
    <property type="match status" value="1"/>
</dbReference>
<evidence type="ECO:0000256" key="1">
    <source>
        <dbReference type="ARBA" id="ARBA00001275"/>
    </source>
</evidence>
<evidence type="ECO:0000256" key="14">
    <source>
        <dbReference type="SAM" id="MobiDB-lite"/>
    </source>
</evidence>
<keyword evidence="16" id="KW-1185">Reference proteome</keyword>
<dbReference type="EC" id="2.4.1.1" evidence="13"/>
<feature type="region of interest" description="Disordered" evidence="14">
    <location>
        <begin position="517"/>
        <end position="606"/>
    </location>
</feature>
<dbReference type="PANTHER" id="PTHR11468">
    <property type="entry name" value="GLYCOGEN PHOSPHORYLASE"/>
    <property type="match status" value="1"/>
</dbReference>
<evidence type="ECO:0000256" key="6">
    <source>
        <dbReference type="ARBA" id="ARBA00022533"/>
    </source>
</evidence>
<evidence type="ECO:0000256" key="11">
    <source>
        <dbReference type="ARBA" id="ARBA00022946"/>
    </source>
</evidence>
<dbReference type="SUPFAM" id="SSF53756">
    <property type="entry name" value="UDP-Glycosyltransferase/glycogen phosphorylase"/>
    <property type="match status" value="3"/>
</dbReference>
<evidence type="ECO:0000256" key="13">
    <source>
        <dbReference type="RuleBase" id="RU000587"/>
    </source>
</evidence>
<dbReference type="PANTHER" id="PTHR11468:SF28">
    <property type="entry name" value="ALPHA-GLUCAN PHOSPHORYLASE 1"/>
    <property type="match status" value="1"/>
</dbReference>
<evidence type="ECO:0000313" key="16">
    <source>
        <dbReference type="Proteomes" id="UP000516437"/>
    </source>
</evidence>
<proteinExistence type="inferred from homology"/>
<comment type="caution">
    <text evidence="15">The sequence shown here is derived from an EMBL/GenBank/DDBJ whole genome shotgun (WGS) entry which is preliminary data.</text>
</comment>
<evidence type="ECO:0000256" key="3">
    <source>
        <dbReference type="ARBA" id="ARBA00004229"/>
    </source>
</evidence>
<evidence type="ECO:0000313" key="15">
    <source>
        <dbReference type="EMBL" id="KAB1211500.1"/>
    </source>
</evidence>
<dbReference type="PROSITE" id="PS00102">
    <property type="entry name" value="PHOSPHORYLASE"/>
    <property type="match status" value="1"/>
</dbReference>
<dbReference type="Pfam" id="PF00343">
    <property type="entry name" value="Phosphorylase"/>
    <property type="match status" value="3"/>
</dbReference>
<keyword evidence="12 13" id="KW-0119">Carbohydrate metabolism</keyword>
<feature type="compositionally biased region" description="Acidic residues" evidence="14">
    <location>
        <begin position="519"/>
        <end position="540"/>
    </location>
</feature>
<keyword evidence="8 13" id="KW-0328">Glycosyltransferase</keyword>
<dbReference type="GO" id="GO:0008184">
    <property type="term" value="F:glycogen phosphorylase activity"/>
    <property type="evidence" value="ECO:0007669"/>
    <property type="project" value="InterPro"/>
</dbReference>
<dbReference type="FunFam" id="3.40.50.2000:FF:000105">
    <property type="entry name" value="Alpha-1,4 glucan phosphorylase"/>
    <property type="match status" value="1"/>
</dbReference>
<dbReference type="Gene3D" id="3.40.50.2000">
    <property type="entry name" value="Glycogen Phosphorylase B"/>
    <property type="match status" value="5"/>
</dbReference>
<reference evidence="15 16" key="1">
    <citation type="journal article" date="2019" name="Plant Biotechnol. J.">
        <title>The red bayberry genome and genetic basis of sex determination.</title>
        <authorList>
            <person name="Jia H.M."/>
            <person name="Jia H.J."/>
            <person name="Cai Q.L."/>
            <person name="Wang Y."/>
            <person name="Zhao H.B."/>
            <person name="Yang W.F."/>
            <person name="Wang G.Y."/>
            <person name="Li Y.H."/>
            <person name="Zhan D.L."/>
            <person name="Shen Y.T."/>
            <person name="Niu Q.F."/>
            <person name="Chang L."/>
            <person name="Qiu J."/>
            <person name="Zhao L."/>
            <person name="Xie H.B."/>
            <person name="Fu W.Y."/>
            <person name="Jin J."/>
            <person name="Li X.W."/>
            <person name="Jiao Y."/>
            <person name="Zhou C.C."/>
            <person name="Tu T."/>
            <person name="Chai C.Y."/>
            <person name="Gao J.L."/>
            <person name="Fan L.J."/>
            <person name="van de Weg E."/>
            <person name="Wang J.Y."/>
            <person name="Gao Z.S."/>
        </authorList>
    </citation>
    <scope>NUCLEOTIDE SEQUENCE [LARGE SCALE GENOMIC DNA]</scope>
    <source>
        <tissue evidence="15">Leaves</tissue>
    </source>
</reference>
<comment type="similarity">
    <text evidence="4 13">Belongs to the glycogen phosphorylase family.</text>
</comment>
<dbReference type="GO" id="GO:0030170">
    <property type="term" value="F:pyridoxal phosphate binding"/>
    <property type="evidence" value="ECO:0007669"/>
    <property type="project" value="TreeGrafter"/>
</dbReference>
<evidence type="ECO:0000256" key="9">
    <source>
        <dbReference type="ARBA" id="ARBA00022679"/>
    </source>
</evidence>
<dbReference type="EMBL" id="RXIC02000024">
    <property type="protein sequence ID" value="KAB1211500.1"/>
    <property type="molecule type" value="Genomic_DNA"/>
</dbReference>
<keyword evidence="9 13" id="KW-0808">Transferase</keyword>
<accession>A0A6A1VKB3</accession>
<organism evidence="15 16">
    <name type="scientific">Morella rubra</name>
    <name type="common">Chinese bayberry</name>
    <dbReference type="NCBI Taxonomy" id="262757"/>
    <lineage>
        <taxon>Eukaryota</taxon>
        <taxon>Viridiplantae</taxon>
        <taxon>Streptophyta</taxon>
        <taxon>Embryophyta</taxon>
        <taxon>Tracheophyta</taxon>
        <taxon>Spermatophyta</taxon>
        <taxon>Magnoliopsida</taxon>
        <taxon>eudicotyledons</taxon>
        <taxon>Gunneridae</taxon>
        <taxon>Pentapetalae</taxon>
        <taxon>rosids</taxon>
        <taxon>fabids</taxon>
        <taxon>Fagales</taxon>
        <taxon>Myricaceae</taxon>
        <taxon>Morella</taxon>
    </lineage>
</organism>
<sequence>MAASQFSATSTRLEAFSQCNAVSRLFAFGSGSSRSKLLSIRTLSSRPVRRYFSVKNVSSEPKPKLMDPITEEAPTSHTSFTPDAASIASSIKYHAEFTPLFSPERFELPKAFFATAQSVRDALIINWNATYEYYERLNVKQAYYLSMEFLQGRALLNAIGNLELTGEYAEALRKLGYKLENVASQEPDAALGNGGLGRLASCFLDSLATLNYPAWGYGLRYKYGLFKQRITKDGQEEAAEDWLEMGNPWEILRNDVSHPVKFYGKVVSGSDGKRHWIGGEDIKAVAYDVPIPGYKTKNTINLRLWSTKAQSEDFDLNAFNAGEHTKAYEALANAEKICYVLYPGDESMEGKILRLKQQYTLCSASLQDILARFERRSGANVKWEEIPEKVAVQMNDTHPTLCIPELMRILIDLKGLSWKEAWTITQRTVAYTNHTVLPEALEKWSLELMQKLLPRHVEIIEMIDEELIQTIISEYGTADSEILEKKLKEMRILENVDLPATFADLFVKPKESPIVLPSEELENSEEAVEPLDEEGGSEEEGTQKKTMVLPDPVPEPLVKPKESPIVLPSEELENSEEAVEPLEEEGGSEEEGTRKKTMVLPDPVPEPPKIVRMANLSVVGGHAVNGVAEIHSEIVKKDVFNSFFKLWPDKFQNKTNGVTPRRWIRFCNPELSKIISSCTGSDDWVLNTEKLAELRKFADNEDLQTQWRAAKRSNKMKVVSFLKEKTGYSVSPDALFDIQVKRIHEYKRQLMNILGIVYRYKTMKEMSAAERRTKFVPRVCIFGGKAFATYVQAKRIVKFITDVGSTVNHDPEIGDLLKVIFVPDYNVSVAELLIPASELSQHISTAGMEASGTSNMKFVMNGCILIGTLDGANVEIREEVGADNFFLFGAEAHEIAGLRKERAEGKFVPDPRFEEVKEFVRSGVFGSYNYDELIGSLEGNEGFGRADYFLVAKDFPVHVEMPSRRLIEAYRVTRRMLNWCSHEIAGLRKERAEGKFVPDPRFEEVKEFVRSGVFGSYNYDELIGSLEGNEGFGRADYFLVAKDFPGYIECQEKVDEAYRDQKRWTRMSILNTAGSYKFSSDRTIHEYAKDIWNIAPVELP</sequence>
<evidence type="ECO:0000256" key="8">
    <source>
        <dbReference type="ARBA" id="ARBA00022676"/>
    </source>
</evidence>
<comment type="cofactor">
    <cofactor evidence="2 13">
        <name>pyridoxal 5'-phosphate</name>
        <dbReference type="ChEBI" id="CHEBI:597326"/>
    </cofactor>
</comment>
<dbReference type="InterPro" id="IPR000811">
    <property type="entry name" value="Glyco_trans_35"/>
</dbReference>
<keyword evidence="7" id="KW-0934">Plastid</keyword>
<keyword evidence="11" id="KW-0809">Transit peptide</keyword>
<evidence type="ECO:0000256" key="10">
    <source>
        <dbReference type="ARBA" id="ARBA00022898"/>
    </source>
</evidence>
<keyword evidence="5" id="KW-0150">Chloroplast</keyword>
<evidence type="ECO:0000256" key="4">
    <source>
        <dbReference type="ARBA" id="ARBA00006047"/>
    </source>
</evidence>
<dbReference type="InterPro" id="IPR035090">
    <property type="entry name" value="Pyridoxal_P_attach_site"/>
</dbReference>
<protein>
    <recommendedName>
        <fullName evidence="13">Alpha-1,4 glucan phosphorylase</fullName>
        <ecNumber evidence="13">2.4.1.1</ecNumber>
    </recommendedName>
</protein>
<evidence type="ECO:0000256" key="5">
    <source>
        <dbReference type="ARBA" id="ARBA00022528"/>
    </source>
</evidence>
<keyword evidence="6" id="KW-0021">Allosteric enzyme</keyword>